<accession>A0AAV3YZ79</accession>
<dbReference type="PANTHER" id="PTHR34487:SF1">
    <property type="entry name" value="ACYL-ACP THIOESTERASE"/>
    <property type="match status" value="1"/>
</dbReference>
<keyword evidence="2" id="KW-1185">Reference proteome</keyword>
<dbReference type="PANTHER" id="PTHR34487">
    <property type="entry name" value="ACYL-ACP THIOESTERASE"/>
    <property type="match status" value="1"/>
</dbReference>
<name>A0AAV3YZ79_9GAST</name>
<evidence type="ECO:0000313" key="1">
    <source>
        <dbReference type="EMBL" id="GFN87687.1"/>
    </source>
</evidence>
<proteinExistence type="predicted"/>
<comment type="caution">
    <text evidence="1">The sequence shown here is derived from an EMBL/GenBank/DDBJ whole genome shotgun (WGS) entry which is preliminary data.</text>
</comment>
<gene>
    <name evidence="1" type="ORF">PoB_001419300</name>
</gene>
<dbReference type="AlphaFoldDB" id="A0AAV3YZ79"/>
<reference evidence="1 2" key="1">
    <citation type="journal article" date="2021" name="Elife">
        <title>Chloroplast acquisition without the gene transfer in kleptoplastic sea slugs, Plakobranchus ocellatus.</title>
        <authorList>
            <person name="Maeda T."/>
            <person name="Takahashi S."/>
            <person name="Yoshida T."/>
            <person name="Shimamura S."/>
            <person name="Takaki Y."/>
            <person name="Nagai Y."/>
            <person name="Toyoda A."/>
            <person name="Suzuki Y."/>
            <person name="Arimoto A."/>
            <person name="Ishii H."/>
            <person name="Satoh N."/>
            <person name="Nishiyama T."/>
            <person name="Hasebe M."/>
            <person name="Maruyama T."/>
            <person name="Minagawa J."/>
            <person name="Obokata J."/>
            <person name="Shigenobu S."/>
        </authorList>
    </citation>
    <scope>NUCLEOTIDE SEQUENCE [LARGE SCALE GENOMIC DNA]</scope>
</reference>
<sequence>MRVTTMSLAASVSRVWTKYLQSMYDGGSHTKVNDKPRYATFTHPGLPLWAYDTNPVAPNLIDVIRVTEDCMLYGALQTVPEQGNQTLDLCKEMRECGYWCFQTDLELTFSKALYDPAVPKWPVRAYYGHGYRAGSLVTYQTGLKAYCSDVPLVTMTCSAAFVNRETRKVAKSLPEWFKSSLDGKEILDKGLRIGRLPKRSNETFKEKKMVLLSDMDENGHANFKTYMNKSYETLRHVITMKEFSHTAEHSSAPENCRGQVIPQWLTSSIVSQGMKCLKAKFIKECLPGDEVCIHVWQEDNPRLALFSMEREEGHKTQVLCEISMEFFEPSSKL</sequence>
<dbReference type="SUPFAM" id="SSF54637">
    <property type="entry name" value="Thioesterase/thiol ester dehydrase-isomerase"/>
    <property type="match status" value="1"/>
</dbReference>
<dbReference type="Proteomes" id="UP000735302">
    <property type="component" value="Unassembled WGS sequence"/>
</dbReference>
<dbReference type="Gene3D" id="3.10.129.10">
    <property type="entry name" value="Hotdog Thioesterase"/>
    <property type="match status" value="1"/>
</dbReference>
<dbReference type="EMBL" id="BLXT01001780">
    <property type="protein sequence ID" value="GFN87687.1"/>
    <property type="molecule type" value="Genomic_DNA"/>
</dbReference>
<dbReference type="InterPro" id="IPR029069">
    <property type="entry name" value="HotDog_dom_sf"/>
</dbReference>
<organism evidence="1 2">
    <name type="scientific">Plakobranchus ocellatus</name>
    <dbReference type="NCBI Taxonomy" id="259542"/>
    <lineage>
        <taxon>Eukaryota</taxon>
        <taxon>Metazoa</taxon>
        <taxon>Spiralia</taxon>
        <taxon>Lophotrochozoa</taxon>
        <taxon>Mollusca</taxon>
        <taxon>Gastropoda</taxon>
        <taxon>Heterobranchia</taxon>
        <taxon>Euthyneura</taxon>
        <taxon>Panpulmonata</taxon>
        <taxon>Sacoglossa</taxon>
        <taxon>Placobranchoidea</taxon>
        <taxon>Plakobranchidae</taxon>
        <taxon>Plakobranchus</taxon>
    </lineage>
</organism>
<evidence type="ECO:0000313" key="2">
    <source>
        <dbReference type="Proteomes" id="UP000735302"/>
    </source>
</evidence>
<protein>
    <submittedName>
        <fullName evidence="1">Elongator complex protein 5-like</fullName>
    </submittedName>
</protein>